<name>K2PFB8_TRYCR</name>
<feature type="region of interest" description="Disordered" evidence="2">
    <location>
        <begin position="649"/>
        <end position="680"/>
    </location>
</feature>
<gene>
    <name evidence="4" type="ORF">MOQ_000131</name>
</gene>
<evidence type="ECO:0000256" key="1">
    <source>
        <dbReference type="ARBA" id="ARBA00008433"/>
    </source>
</evidence>
<reference evidence="4 5" key="1">
    <citation type="journal article" date="2012" name="BMC Genomics">
        <title>Comparative genomic analysis of human infective Trypanosoma cruzi lineages with the bat-restricted subspecies T. cruzi marinkellei.</title>
        <authorList>
            <person name="Franzen O."/>
            <person name="Talavera-Lopez C."/>
            <person name="Ochaya S."/>
            <person name="Butler C.E."/>
            <person name="Messenger L.A."/>
            <person name="Lewis M.D."/>
            <person name="Llewellyn M.S."/>
            <person name="Marinkelle C.J."/>
            <person name="Tyler K.M."/>
            <person name="Miles M.A."/>
            <person name="Andersson B."/>
        </authorList>
    </citation>
    <scope>NUCLEOTIDE SEQUENCE [LARGE SCALE GENOMIC DNA]</scope>
    <source>
        <strain evidence="4 5">B7</strain>
    </source>
</reference>
<evidence type="ECO:0000313" key="5">
    <source>
        <dbReference type="Proteomes" id="UP000007350"/>
    </source>
</evidence>
<dbReference type="AlphaFoldDB" id="K2PFB8"/>
<keyword evidence="5" id="KW-1185">Reference proteome</keyword>
<proteinExistence type="inferred from homology"/>
<accession>K2PFB8</accession>
<dbReference type="PANTHER" id="PTHR12991:SF10">
    <property type="entry name" value="GATOR COMPLEX PROTEIN NPRL2"/>
    <property type="match status" value="1"/>
</dbReference>
<organism evidence="4 5">
    <name type="scientific">Trypanosoma cruzi marinkellei</name>
    <dbReference type="NCBI Taxonomy" id="85056"/>
    <lineage>
        <taxon>Eukaryota</taxon>
        <taxon>Discoba</taxon>
        <taxon>Euglenozoa</taxon>
        <taxon>Kinetoplastea</taxon>
        <taxon>Metakinetoplastina</taxon>
        <taxon>Trypanosomatida</taxon>
        <taxon>Trypanosomatidae</taxon>
        <taxon>Trypanosoma</taxon>
        <taxon>Schizotrypanum</taxon>
    </lineage>
</organism>
<feature type="signal peptide" evidence="3">
    <location>
        <begin position="1"/>
        <end position="17"/>
    </location>
</feature>
<feature type="region of interest" description="Disordered" evidence="2">
    <location>
        <begin position="321"/>
        <end position="375"/>
    </location>
</feature>
<evidence type="ECO:0000256" key="2">
    <source>
        <dbReference type="SAM" id="MobiDB-lite"/>
    </source>
</evidence>
<dbReference type="GO" id="GO:1990130">
    <property type="term" value="C:GATOR1 complex"/>
    <property type="evidence" value="ECO:0007669"/>
    <property type="project" value="TreeGrafter"/>
</dbReference>
<dbReference type="GO" id="GO:0010508">
    <property type="term" value="P:positive regulation of autophagy"/>
    <property type="evidence" value="ECO:0007669"/>
    <property type="project" value="TreeGrafter"/>
</dbReference>
<dbReference type="GO" id="GO:0005774">
    <property type="term" value="C:vacuolar membrane"/>
    <property type="evidence" value="ECO:0007669"/>
    <property type="project" value="TreeGrafter"/>
</dbReference>
<dbReference type="PANTHER" id="PTHR12991">
    <property type="entry name" value="NITROGEN PERMEASE REGULATOR 2/TUMOR SUPPRESSOR CANDIDATE 4"/>
    <property type="match status" value="1"/>
</dbReference>
<feature type="region of interest" description="Disordered" evidence="2">
    <location>
        <begin position="32"/>
        <end position="65"/>
    </location>
</feature>
<dbReference type="EMBL" id="AHKC01000659">
    <property type="protein sequence ID" value="EKF39637.1"/>
    <property type="molecule type" value="Genomic_DNA"/>
</dbReference>
<dbReference type="GO" id="GO:1904262">
    <property type="term" value="P:negative regulation of TORC1 signaling"/>
    <property type="evidence" value="ECO:0007669"/>
    <property type="project" value="TreeGrafter"/>
</dbReference>
<comment type="caution">
    <text evidence="4">The sequence shown here is derived from an EMBL/GenBank/DDBJ whole genome shotgun (WGS) entry which is preliminary data.</text>
</comment>
<dbReference type="InterPro" id="IPR009348">
    <property type="entry name" value="NPR2-like"/>
</dbReference>
<dbReference type="Proteomes" id="UP000007350">
    <property type="component" value="Unassembled WGS sequence"/>
</dbReference>
<feature type="compositionally biased region" description="Polar residues" evidence="2">
    <location>
        <begin position="335"/>
        <end position="348"/>
    </location>
</feature>
<keyword evidence="3" id="KW-0732">Signal</keyword>
<dbReference type="OrthoDB" id="267732at2759"/>
<dbReference type="GO" id="GO:0005096">
    <property type="term" value="F:GTPase activator activity"/>
    <property type="evidence" value="ECO:0007669"/>
    <property type="project" value="TreeGrafter"/>
</dbReference>
<sequence length="837" mass="93184">MFSLHSVLLIALDVVKGPYLHCHAPLNPFVSVTQEPTSPTPANISTHSRDNNKNSHEKENMNTFGDSGTNYKMRHDISCKCDVSSYRATSADRLGGFSDVFVPRSEFCRRVMYLMEAESGLLYLFYPEEIAGLHYQRKTLRYTLCFVFRVDVGLVTPSLSLTERLIQPYSVVLTGIMEELRKTELVYGYISMGLARVTSHYPSVVLPRQISREREPSTTMAMMTDDSETQPPRVDVISSSGENAAAAAAAAAASVNTTGVPATVIQVSSSTATNEDLFHTSSKGTSRVNVFLTPLQDPATLQWTSLEEMIATIYACLSREERQETPRIRRVPRTVETSGTHENGLHTTITDEEEEEEEQKQQQQQQQQKGEELHLPVEERNVTVRFSQTHSYHVCRMTKPHVLRYHTLEEVPIPIVEYTAEMLEWADLVIQDVYKAVDGYRTIANIVQLLAMGHEPPGEEIQKESRILSPLSSPYPPTSTLPAVTWALSPRVKNAAGCSFASPPLRGTGAALPSVIGILSSTHGTETRLPSPLSQESRSGMSPFVTVSKGPTSSVTFLVPHERSTEDMGIGSHEGGQHWYGELEFIVLEALQHLEVHNYVRIVRPCHINSKYNTTRAFYSVMSNRQHPSRRTIGQRMLLVEEEFYRLRKKQPHTQHEKQPMHRRRQHESKSGVSSGFGESPSDTYALTLPAVLLAKAALDWQEKKRDEEEKEEKEEGDAGPVHLVAVEQSPNSCSWSGVLPTPNDIVSEPTNEMEDGTANGMAHSESDINAAAAAALCAIGKFTNNTVANVQWEMRRIPGWSTAFASWEEMCCKALVEIALLNDWLVEVGGPPTSYS</sequence>
<feature type="chain" id="PRO_5003862851" description="CCZ1/INTU/HSP4 first Longin domain-containing protein" evidence="3">
    <location>
        <begin position="18"/>
        <end position="837"/>
    </location>
</feature>
<feature type="compositionally biased region" description="Polar residues" evidence="2">
    <location>
        <begin position="32"/>
        <end position="46"/>
    </location>
</feature>
<evidence type="ECO:0008006" key="6">
    <source>
        <dbReference type="Google" id="ProtNLM"/>
    </source>
</evidence>
<evidence type="ECO:0000256" key="3">
    <source>
        <dbReference type="SAM" id="SignalP"/>
    </source>
</evidence>
<feature type="compositionally biased region" description="Basic and acidic residues" evidence="2">
    <location>
        <begin position="47"/>
        <end position="60"/>
    </location>
</feature>
<protein>
    <recommendedName>
        <fullName evidence="6">CCZ1/INTU/HSP4 first Longin domain-containing protein</fullName>
    </recommendedName>
</protein>
<evidence type="ECO:0000313" key="4">
    <source>
        <dbReference type="EMBL" id="EKF39637.1"/>
    </source>
</evidence>
<feature type="region of interest" description="Disordered" evidence="2">
    <location>
        <begin position="523"/>
        <end position="545"/>
    </location>
</feature>
<comment type="similarity">
    <text evidence="1">Belongs to the NPR2 family.</text>
</comment>